<proteinExistence type="predicted"/>
<accession>A0A6A5WM30</accession>
<dbReference type="Proteomes" id="UP000799779">
    <property type="component" value="Unassembled WGS sequence"/>
</dbReference>
<evidence type="ECO:0000313" key="1">
    <source>
        <dbReference type="EMBL" id="KAF1998696.1"/>
    </source>
</evidence>
<dbReference type="AlphaFoldDB" id="A0A6A5WM30"/>
<dbReference type="EMBL" id="ML977602">
    <property type="protein sequence ID" value="KAF1998696.1"/>
    <property type="molecule type" value="Genomic_DNA"/>
</dbReference>
<organism evidence="1 2">
    <name type="scientific">Amniculicola lignicola CBS 123094</name>
    <dbReference type="NCBI Taxonomy" id="1392246"/>
    <lineage>
        <taxon>Eukaryota</taxon>
        <taxon>Fungi</taxon>
        <taxon>Dikarya</taxon>
        <taxon>Ascomycota</taxon>
        <taxon>Pezizomycotina</taxon>
        <taxon>Dothideomycetes</taxon>
        <taxon>Pleosporomycetidae</taxon>
        <taxon>Pleosporales</taxon>
        <taxon>Amniculicolaceae</taxon>
        <taxon>Amniculicola</taxon>
    </lineage>
</organism>
<sequence>MRLGLAEAEERNDERFEKLASKEDVALLPTKQDFENLVRKSDLCGFATKGDVGNLVTMGDIENHVTKADITHLATKDDVANLLAAKDDTHNARNDRISERQLREVIHSLLGEHLKTHATTAGVERLRWTVLNHNGMVINLPAKMKANLFT</sequence>
<gene>
    <name evidence="1" type="ORF">P154DRAFT_577803</name>
</gene>
<keyword evidence="2" id="KW-1185">Reference proteome</keyword>
<name>A0A6A5WM30_9PLEO</name>
<evidence type="ECO:0000313" key="2">
    <source>
        <dbReference type="Proteomes" id="UP000799779"/>
    </source>
</evidence>
<protein>
    <submittedName>
        <fullName evidence="1">Uncharacterized protein</fullName>
    </submittedName>
</protein>
<reference evidence="1" key="1">
    <citation type="journal article" date="2020" name="Stud. Mycol.">
        <title>101 Dothideomycetes genomes: a test case for predicting lifestyles and emergence of pathogens.</title>
        <authorList>
            <person name="Haridas S."/>
            <person name="Albert R."/>
            <person name="Binder M."/>
            <person name="Bloem J."/>
            <person name="Labutti K."/>
            <person name="Salamov A."/>
            <person name="Andreopoulos B."/>
            <person name="Baker S."/>
            <person name="Barry K."/>
            <person name="Bills G."/>
            <person name="Bluhm B."/>
            <person name="Cannon C."/>
            <person name="Castanera R."/>
            <person name="Culley D."/>
            <person name="Daum C."/>
            <person name="Ezra D."/>
            <person name="Gonzalez J."/>
            <person name="Henrissat B."/>
            <person name="Kuo A."/>
            <person name="Liang C."/>
            <person name="Lipzen A."/>
            <person name="Lutzoni F."/>
            <person name="Magnuson J."/>
            <person name="Mondo S."/>
            <person name="Nolan M."/>
            <person name="Ohm R."/>
            <person name="Pangilinan J."/>
            <person name="Park H.-J."/>
            <person name="Ramirez L."/>
            <person name="Alfaro M."/>
            <person name="Sun H."/>
            <person name="Tritt A."/>
            <person name="Yoshinaga Y."/>
            <person name="Zwiers L.-H."/>
            <person name="Turgeon B."/>
            <person name="Goodwin S."/>
            <person name="Spatafora J."/>
            <person name="Crous P."/>
            <person name="Grigoriev I."/>
        </authorList>
    </citation>
    <scope>NUCLEOTIDE SEQUENCE</scope>
    <source>
        <strain evidence="1">CBS 123094</strain>
    </source>
</reference>